<gene>
    <name evidence="2" type="primary">bchO</name>
    <name evidence="2" type="ORF">ABC977_16440</name>
</gene>
<dbReference type="EMBL" id="JBDKXB010000035">
    <property type="protein sequence ID" value="MEY6433995.1"/>
    <property type="molecule type" value="Genomic_DNA"/>
</dbReference>
<sequence>MLRRLSWDPDGRDWPNRAHSRFVSASGLCWHLQRMGDGPDLLLIHGTAAATHSWGGLAPLLARRFRVLTLDLPGHGFSGPVESYRQSLPGIARALDGLLGVLDVRPRLVVGHSAGAAILARMCLDGRIAPQALISLNGALRPFAGAAGRLYSPMAKLLAQGDWMPRLIARQAARPGKIERLIDQTGSRLGPDGIALYRRLVCSPAHVAATLAMVARWDLAPLLRDLPRLEPELFLIAADKDQSVPPAEAALTRAQQVPSATLIPLPDLGHLAHEERPDEVAALIERIADQVGL</sequence>
<dbReference type="InterPro" id="IPR017497">
    <property type="entry name" value="BchO"/>
</dbReference>
<evidence type="ECO:0000313" key="2">
    <source>
        <dbReference type="EMBL" id="MEY6433995.1"/>
    </source>
</evidence>
<dbReference type="Gene3D" id="3.40.50.1820">
    <property type="entry name" value="alpha/beta hydrolase"/>
    <property type="match status" value="1"/>
</dbReference>
<protein>
    <submittedName>
        <fullName evidence="2">Alpha/beta fold hydrolase BchO</fullName>
    </submittedName>
</protein>
<organism evidence="2 3">
    <name type="scientific">Thioalkalicoccus limnaeus</name>
    <dbReference type="NCBI Taxonomy" id="120681"/>
    <lineage>
        <taxon>Bacteria</taxon>
        <taxon>Pseudomonadati</taxon>
        <taxon>Pseudomonadota</taxon>
        <taxon>Gammaproteobacteria</taxon>
        <taxon>Chromatiales</taxon>
        <taxon>Chromatiaceae</taxon>
        <taxon>Thioalkalicoccus</taxon>
    </lineage>
</organism>
<accession>A0ABV4BIF2</accession>
<dbReference type="RefSeq" id="WP_369668377.1">
    <property type="nucleotide sequence ID" value="NZ_JBDKXB010000035.1"/>
</dbReference>
<dbReference type="Proteomes" id="UP001564408">
    <property type="component" value="Unassembled WGS sequence"/>
</dbReference>
<dbReference type="InterPro" id="IPR000073">
    <property type="entry name" value="AB_hydrolase_1"/>
</dbReference>
<dbReference type="PANTHER" id="PTHR43689">
    <property type="entry name" value="HYDROLASE"/>
    <property type="match status" value="1"/>
</dbReference>
<evidence type="ECO:0000259" key="1">
    <source>
        <dbReference type="Pfam" id="PF12697"/>
    </source>
</evidence>
<reference evidence="2 3" key="1">
    <citation type="submission" date="2024-05" db="EMBL/GenBank/DDBJ databases">
        <title>Genome Sequence and Characterization of the New Strain Purple Sulfur Bacterium of Genus Thioalkalicoccus.</title>
        <authorList>
            <person name="Bryantseva I.A."/>
            <person name="Kyndt J.A."/>
            <person name="Imhoff J.F."/>
        </authorList>
    </citation>
    <scope>NUCLEOTIDE SEQUENCE [LARGE SCALE GENOMIC DNA]</scope>
    <source>
        <strain evidence="2 3">Um2</strain>
    </source>
</reference>
<comment type="caution">
    <text evidence="2">The sequence shown here is derived from an EMBL/GenBank/DDBJ whole genome shotgun (WGS) entry which is preliminary data.</text>
</comment>
<feature type="domain" description="AB hydrolase-1" evidence="1">
    <location>
        <begin position="41"/>
        <end position="282"/>
    </location>
</feature>
<dbReference type="GO" id="GO:0016787">
    <property type="term" value="F:hydrolase activity"/>
    <property type="evidence" value="ECO:0007669"/>
    <property type="project" value="UniProtKB-KW"/>
</dbReference>
<dbReference type="InterPro" id="IPR029058">
    <property type="entry name" value="AB_hydrolase_fold"/>
</dbReference>
<dbReference type="SUPFAM" id="SSF53474">
    <property type="entry name" value="alpha/beta-Hydrolases"/>
    <property type="match status" value="1"/>
</dbReference>
<dbReference type="PANTHER" id="PTHR43689:SF8">
    <property type="entry name" value="ALPHA_BETA-HYDROLASES SUPERFAMILY PROTEIN"/>
    <property type="match status" value="1"/>
</dbReference>
<dbReference type="NCBIfam" id="TIGR03056">
    <property type="entry name" value="bchO_mg_che_rel"/>
    <property type="match status" value="1"/>
</dbReference>
<name>A0ABV4BIF2_9GAMM</name>
<keyword evidence="3" id="KW-1185">Reference proteome</keyword>
<keyword evidence="2" id="KW-0378">Hydrolase</keyword>
<proteinExistence type="predicted"/>
<dbReference type="PRINTS" id="PR00111">
    <property type="entry name" value="ABHYDROLASE"/>
</dbReference>
<dbReference type="Pfam" id="PF12697">
    <property type="entry name" value="Abhydrolase_6"/>
    <property type="match status" value="1"/>
</dbReference>
<evidence type="ECO:0000313" key="3">
    <source>
        <dbReference type="Proteomes" id="UP001564408"/>
    </source>
</evidence>